<keyword evidence="3" id="KW-1185">Reference proteome</keyword>
<dbReference type="Proteomes" id="UP001500683">
    <property type="component" value="Unassembled WGS sequence"/>
</dbReference>
<protein>
    <recommendedName>
        <fullName evidence="4">DUF397 domain-containing protein</fullName>
    </recommendedName>
</protein>
<evidence type="ECO:0000313" key="3">
    <source>
        <dbReference type="Proteomes" id="UP001500683"/>
    </source>
</evidence>
<comment type="caution">
    <text evidence="2">The sequence shown here is derived from an EMBL/GenBank/DDBJ whole genome shotgun (WGS) entry which is preliminary data.</text>
</comment>
<evidence type="ECO:0008006" key="4">
    <source>
        <dbReference type="Google" id="ProtNLM"/>
    </source>
</evidence>
<organism evidence="2 3">
    <name type="scientific">Actinomadura miaoliensis</name>
    <dbReference type="NCBI Taxonomy" id="430685"/>
    <lineage>
        <taxon>Bacteria</taxon>
        <taxon>Bacillati</taxon>
        <taxon>Actinomycetota</taxon>
        <taxon>Actinomycetes</taxon>
        <taxon>Streptosporangiales</taxon>
        <taxon>Thermomonosporaceae</taxon>
        <taxon>Actinomadura</taxon>
    </lineage>
</organism>
<gene>
    <name evidence="2" type="ORF">GCM10022214_13690</name>
</gene>
<evidence type="ECO:0000256" key="1">
    <source>
        <dbReference type="SAM" id="MobiDB-lite"/>
    </source>
</evidence>
<feature type="compositionally biased region" description="Basic and acidic residues" evidence="1">
    <location>
        <begin position="50"/>
        <end position="62"/>
    </location>
</feature>
<feature type="region of interest" description="Disordered" evidence="1">
    <location>
        <begin position="1"/>
        <end position="70"/>
    </location>
</feature>
<sequence length="70" mass="7593">MKSSSPESREPRRPLAGIAFDQRQEFLPQVSTAERTGHKRAPHRVLAPAELHDGAPVHRGGSERNAGGLS</sequence>
<dbReference type="EMBL" id="BAAAZG010000003">
    <property type="protein sequence ID" value="GAA4061881.1"/>
    <property type="molecule type" value="Genomic_DNA"/>
</dbReference>
<evidence type="ECO:0000313" key="2">
    <source>
        <dbReference type="EMBL" id="GAA4061881.1"/>
    </source>
</evidence>
<name>A0ABP7V8I2_9ACTN</name>
<proteinExistence type="predicted"/>
<reference evidence="3" key="1">
    <citation type="journal article" date="2019" name="Int. J. Syst. Evol. Microbiol.">
        <title>The Global Catalogue of Microorganisms (GCM) 10K type strain sequencing project: providing services to taxonomists for standard genome sequencing and annotation.</title>
        <authorList>
            <consortium name="The Broad Institute Genomics Platform"/>
            <consortium name="The Broad Institute Genome Sequencing Center for Infectious Disease"/>
            <person name="Wu L."/>
            <person name="Ma J."/>
        </authorList>
    </citation>
    <scope>NUCLEOTIDE SEQUENCE [LARGE SCALE GENOMIC DNA]</scope>
    <source>
        <strain evidence="3">JCM 16702</strain>
    </source>
</reference>
<accession>A0ABP7V8I2</accession>